<dbReference type="EMBL" id="JACHEJ010000027">
    <property type="protein sequence ID" value="MBB6182353.1"/>
    <property type="molecule type" value="Genomic_DNA"/>
</dbReference>
<protein>
    <submittedName>
        <fullName evidence="2">DNA-binding MarR family transcriptional regulator</fullName>
    </submittedName>
</protein>
<name>A0A7W9Z1J8_9HYPH</name>
<evidence type="ECO:0000259" key="1">
    <source>
        <dbReference type="Pfam" id="PF03551"/>
    </source>
</evidence>
<dbReference type="Gene3D" id="1.10.10.10">
    <property type="entry name" value="Winged helix-like DNA-binding domain superfamily/Winged helix DNA-binding domain"/>
    <property type="match status" value="1"/>
</dbReference>
<dbReference type="SUPFAM" id="SSF46785">
    <property type="entry name" value="Winged helix' DNA-binding domain"/>
    <property type="match status" value="1"/>
</dbReference>
<evidence type="ECO:0000313" key="2">
    <source>
        <dbReference type="EMBL" id="MBB6182353.1"/>
    </source>
</evidence>
<sequence length="96" mass="10545">MPDDVRISGPVMLVLSALGATRNGICGNEILLTTGLDSGSLDPVLTQLERDGWVESDWEDIDPSELERPKRRLYALSDLGRSKTEQLLANLFQFAG</sequence>
<accession>A0A7W9Z1J8</accession>
<reference evidence="2 3" key="1">
    <citation type="submission" date="2020-08" db="EMBL/GenBank/DDBJ databases">
        <title>Genomic Encyclopedia of Type Strains, Phase IV (KMG-IV): sequencing the most valuable type-strain genomes for metagenomic binning, comparative biology and taxonomic classification.</title>
        <authorList>
            <person name="Goeker M."/>
        </authorList>
    </citation>
    <scope>NUCLEOTIDE SEQUENCE [LARGE SCALE GENOMIC DNA]</scope>
    <source>
        <strain evidence="2 3">DSM 102134</strain>
    </source>
</reference>
<dbReference type="InterPro" id="IPR005149">
    <property type="entry name" value="Tscrpt_reg_PadR_N"/>
</dbReference>
<dbReference type="Pfam" id="PF03551">
    <property type="entry name" value="PadR"/>
    <property type="match status" value="1"/>
</dbReference>
<dbReference type="RefSeq" id="WP_172977955.1">
    <property type="nucleotide sequence ID" value="NZ_JACHEJ010000027.1"/>
</dbReference>
<dbReference type="AlphaFoldDB" id="A0A7W9Z1J8"/>
<dbReference type="Proteomes" id="UP000535501">
    <property type="component" value="Unassembled WGS sequence"/>
</dbReference>
<dbReference type="InterPro" id="IPR036390">
    <property type="entry name" value="WH_DNA-bd_sf"/>
</dbReference>
<proteinExistence type="predicted"/>
<comment type="caution">
    <text evidence="2">The sequence shown here is derived from an EMBL/GenBank/DDBJ whole genome shotgun (WGS) entry which is preliminary data.</text>
</comment>
<feature type="domain" description="Transcription regulator PadR N-terminal" evidence="1">
    <location>
        <begin position="36"/>
        <end position="85"/>
    </location>
</feature>
<keyword evidence="3" id="KW-1185">Reference proteome</keyword>
<dbReference type="InterPro" id="IPR036388">
    <property type="entry name" value="WH-like_DNA-bd_sf"/>
</dbReference>
<organism evidence="2 3">
    <name type="scientific">Pseudorhizobium flavum</name>
    <dbReference type="NCBI Taxonomy" id="1335061"/>
    <lineage>
        <taxon>Bacteria</taxon>
        <taxon>Pseudomonadati</taxon>
        <taxon>Pseudomonadota</taxon>
        <taxon>Alphaproteobacteria</taxon>
        <taxon>Hyphomicrobiales</taxon>
        <taxon>Rhizobiaceae</taxon>
        <taxon>Rhizobium/Agrobacterium group</taxon>
        <taxon>Pseudorhizobium</taxon>
    </lineage>
</organism>
<gene>
    <name evidence="2" type="ORF">HNQ75_004342</name>
</gene>
<evidence type="ECO:0000313" key="3">
    <source>
        <dbReference type="Proteomes" id="UP000535501"/>
    </source>
</evidence>
<keyword evidence="2" id="KW-0238">DNA-binding</keyword>
<dbReference type="GO" id="GO:0003677">
    <property type="term" value="F:DNA binding"/>
    <property type="evidence" value="ECO:0007669"/>
    <property type="project" value="UniProtKB-KW"/>
</dbReference>